<evidence type="ECO:0000313" key="2">
    <source>
        <dbReference type="EMBL" id="QLI73678.1"/>
    </source>
</evidence>
<dbReference type="PANTHER" id="PTHR40265:SF1">
    <property type="entry name" value="GLYOXALASE-LIKE DOMAIN-CONTAINING PROTEIN"/>
    <property type="match status" value="1"/>
</dbReference>
<sequence>MDNETVSGPLLDHVVVLVSHATLVQLPSRLQHVLAISPGGTHADGATTNKLILFEDGFYIELIAFVDGLDPELRKKHRWGREKENTVIDWAYTLGHEEQFEAVRERVRRAGASIHYTAPEPGGRTRDDGTVLEWAVATAQHDGGGAVQPGKLPFWCFDRTPRHLRVPYEQDPLRTRHPCGARGISAIRVVVPAGEQKVLGQVYHAIHEPKVPTNLWRFGVPSKTSTSRGSGSVVLLGGNEFAIHEVILLGSPDRRIELLPGLYIRISPH</sequence>
<dbReference type="InterPro" id="IPR025870">
    <property type="entry name" value="Glyoxalase-like_dom"/>
</dbReference>
<protein>
    <recommendedName>
        <fullName evidence="1">Glyoxalase-like domain-containing protein</fullName>
    </recommendedName>
</protein>
<dbReference type="Proteomes" id="UP000510686">
    <property type="component" value="Chromosome 6"/>
</dbReference>
<dbReference type="Pfam" id="PF13468">
    <property type="entry name" value="Glyoxalase_3"/>
    <property type="match status" value="1"/>
</dbReference>
<dbReference type="Gene3D" id="3.10.180.10">
    <property type="entry name" value="2,3-Dihydroxybiphenyl 1,2-Dioxygenase, domain 1"/>
    <property type="match status" value="1"/>
</dbReference>
<dbReference type="RefSeq" id="XP_014540807.1">
    <property type="nucleotide sequence ID" value="XM_014685321.1"/>
</dbReference>
<reference evidence="2 3" key="1">
    <citation type="submission" date="2020-07" db="EMBL/GenBank/DDBJ databases">
        <title>Telomere length de novo assembly of all 7 chromosomes of the fungus, Metarhizium brunneum, using a novel assembly pipeline.</title>
        <authorList>
            <person name="Saud z."/>
            <person name="Kortsinoglou A."/>
            <person name="Kouvelis V.N."/>
            <person name="Butt T.M."/>
        </authorList>
    </citation>
    <scope>NUCLEOTIDE SEQUENCE [LARGE SCALE GENOMIC DNA]</scope>
    <source>
        <strain evidence="2 3">4556</strain>
    </source>
</reference>
<dbReference type="KEGG" id="mbrn:26246420"/>
<accession>A0A7D5V3R8</accession>
<dbReference type="OrthoDB" id="408973at2759"/>
<dbReference type="GeneID" id="26246420"/>
<dbReference type="EMBL" id="CP058937">
    <property type="protein sequence ID" value="QLI73678.1"/>
    <property type="molecule type" value="Genomic_DNA"/>
</dbReference>
<evidence type="ECO:0000313" key="3">
    <source>
        <dbReference type="Proteomes" id="UP000510686"/>
    </source>
</evidence>
<organism evidence="2 3">
    <name type="scientific">Metarhizium brunneum</name>
    <dbReference type="NCBI Taxonomy" id="500148"/>
    <lineage>
        <taxon>Eukaryota</taxon>
        <taxon>Fungi</taxon>
        <taxon>Dikarya</taxon>
        <taxon>Ascomycota</taxon>
        <taxon>Pezizomycotina</taxon>
        <taxon>Sordariomycetes</taxon>
        <taxon>Hypocreomycetidae</taxon>
        <taxon>Hypocreales</taxon>
        <taxon>Clavicipitaceae</taxon>
        <taxon>Metarhizium</taxon>
    </lineage>
</organism>
<proteinExistence type="predicted"/>
<dbReference type="InterPro" id="IPR029068">
    <property type="entry name" value="Glyas_Bleomycin-R_OHBP_Dase"/>
</dbReference>
<keyword evidence="3" id="KW-1185">Reference proteome</keyword>
<dbReference type="PANTHER" id="PTHR40265">
    <property type="entry name" value="BLL2707 PROTEIN"/>
    <property type="match status" value="1"/>
</dbReference>
<evidence type="ECO:0000259" key="1">
    <source>
        <dbReference type="Pfam" id="PF13468"/>
    </source>
</evidence>
<gene>
    <name evidence="2" type="ORF">G6M90_00g094430</name>
</gene>
<name>A0A7D5V3R8_9HYPO</name>
<dbReference type="AlphaFoldDB" id="A0A7D5V3R8"/>
<feature type="domain" description="Glyoxalase-like" evidence="1">
    <location>
        <begin position="11"/>
        <end position="195"/>
    </location>
</feature>